<comment type="caution">
    <text evidence="17">The sequence shown here is derived from an EMBL/GenBank/DDBJ whole genome shotgun (WGS) entry which is preliminary data.</text>
</comment>
<evidence type="ECO:0000259" key="13">
    <source>
        <dbReference type="Pfam" id="PF01433"/>
    </source>
</evidence>
<dbReference type="InterPro" id="IPR001930">
    <property type="entry name" value="Peptidase_M1"/>
</dbReference>
<dbReference type="InterPro" id="IPR037144">
    <property type="entry name" value="Peptidase_M1_pepN_C_sf"/>
</dbReference>
<feature type="domain" description="Peptidase M1 membrane alanine aminopeptidase" evidence="13">
    <location>
        <begin position="227"/>
        <end position="427"/>
    </location>
</feature>
<dbReference type="InterPro" id="IPR038438">
    <property type="entry name" value="PepN_Ig-like_sf"/>
</dbReference>
<name>A0A0W0ZAR6_9GAMM</name>
<evidence type="ECO:0000256" key="9">
    <source>
        <dbReference type="ARBA" id="ARBA00022801"/>
    </source>
</evidence>
<evidence type="ECO:0000256" key="7">
    <source>
        <dbReference type="ARBA" id="ARBA00022670"/>
    </source>
</evidence>
<evidence type="ECO:0000313" key="18">
    <source>
        <dbReference type="Proteomes" id="UP000054600"/>
    </source>
</evidence>
<evidence type="ECO:0000256" key="2">
    <source>
        <dbReference type="ARBA" id="ARBA00001947"/>
    </source>
</evidence>
<keyword evidence="6 17" id="KW-0031">Aminopeptidase</keyword>
<keyword evidence="10" id="KW-0862">Zinc</keyword>
<dbReference type="Gene3D" id="2.60.40.1730">
    <property type="entry name" value="tricorn interacting facor f3 domain"/>
    <property type="match status" value="1"/>
</dbReference>
<evidence type="ECO:0000256" key="5">
    <source>
        <dbReference type="ARBA" id="ARBA00015611"/>
    </source>
</evidence>
<evidence type="ECO:0000256" key="8">
    <source>
        <dbReference type="ARBA" id="ARBA00022723"/>
    </source>
</evidence>
<keyword evidence="7" id="KW-0645">Protease</keyword>
<dbReference type="SUPFAM" id="SSF55486">
    <property type="entry name" value="Metalloproteases ('zincins'), catalytic domain"/>
    <property type="match status" value="1"/>
</dbReference>
<dbReference type="Gene3D" id="1.10.390.10">
    <property type="entry name" value="Neutral Protease Domain 2"/>
    <property type="match status" value="1"/>
</dbReference>
<dbReference type="EMBL" id="LNYW01000006">
    <property type="protein sequence ID" value="KTD66237.1"/>
    <property type="molecule type" value="Genomic_DNA"/>
</dbReference>
<evidence type="ECO:0000256" key="10">
    <source>
        <dbReference type="ARBA" id="ARBA00022833"/>
    </source>
</evidence>
<comment type="catalytic activity">
    <reaction evidence="1">
        <text>Release of an N-terminal amino acid, Xaa-|-Yaa- from a peptide, amide or arylamide. Xaa is preferably Ala, but may be most amino acids including Pro (slow action). When a terminal hydrophobic residue is followed by a prolyl residue, the two may be released as an intact Xaa-Pro dipeptide.</text>
        <dbReference type="EC" id="3.4.11.2"/>
    </reaction>
</comment>
<dbReference type="OrthoDB" id="100605at2"/>
<dbReference type="InterPro" id="IPR027268">
    <property type="entry name" value="Peptidase_M4/M1_CTD_sf"/>
</dbReference>
<reference evidence="17 18" key="1">
    <citation type="submission" date="2015-11" db="EMBL/GenBank/DDBJ databases">
        <title>Genomic analysis of 38 Legionella species identifies large and diverse effector repertoires.</title>
        <authorList>
            <person name="Burstein D."/>
            <person name="Amaro F."/>
            <person name="Zusman T."/>
            <person name="Lifshitz Z."/>
            <person name="Cohen O."/>
            <person name="Gilbert J.A."/>
            <person name="Pupko T."/>
            <person name="Shuman H.A."/>
            <person name="Segal G."/>
        </authorList>
    </citation>
    <scope>NUCLEOTIDE SEQUENCE [LARGE SCALE GENOMIC DNA]</scope>
    <source>
        <strain evidence="17 18">ATCC 49655</strain>
    </source>
</reference>
<proteinExistence type="inferred from homology"/>
<evidence type="ECO:0000313" key="17">
    <source>
        <dbReference type="EMBL" id="KTD66237.1"/>
    </source>
</evidence>
<evidence type="ECO:0000259" key="16">
    <source>
        <dbReference type="Pfam" id="PF17900"/>
    </source>
</evidence>
<dbReference type="eggNOG" id="COG0308">
    <property type="taxonomic scope" value="Bacteria"/>
</dbReference>
<evidence type="ECO:0000259" key="14">
    <source>
        <dbReference type="Pfam" id="PF11940"/>
    </source>
</evidence>
<dbReference type="Pfam" id="PF01433">
    <property type="entry name" value="Peptidase_M1"/>
    <property type="match status" value="1"/>
</dbReference>
<dbReference type="STRING" id="1122169.Lsha_0131"/>
<dbReference type="PRINTS" id="PR00756">
    <property type="entry name" value="ALADIPTASE"/>
</dbReference>
<protein>
    <recommendedName>
        <fullName evidence="5 12">Aminopeptidase N</fullName>
        <ecNumber evidence="4 12">3.4.11.2</ecNumber>
    </recommendedName>
</protein>
<keyword evidence="11" id="KW-0482">Metalloprotease</keyword>
<dbReference type="GO" id="GO:0008270">
    <property type="term" value="F:zinc ion binding"/>
    <property type="evidence" value="ECO:0007669"/>
    <property type="project" value="InterPro"/>
</dbReference>
<keyword evidence="8" id="KW-0479">Metal-binding</keyword>
<evidence type="ECO:0000259" key="15">
    <source>
        <dbReference type="Pfam" id="PF17432"/>
    </source>
</evidence>
<gene>
    <name evidence="17" type="ORF">Lsha_0131</name>
</gene>
<dbReference type="SUPFAM" id="SSF63737">
    <property type="entry name" value="Leukotriene A4 hydrolase N-terminal domain"/>
    <property type="match status" value="1"/>
</dbReference>
<feature type="domain" description="Peptidase M1 alanyl aminopeptidase C-terminal" evidence="15">
    <location>
        <begin position="525"/>
        <end position="848"/>
    </location>
</feature>
<dbReference type="NCBIfam" id="TIGR02414">
    <property type="entry name" value="pepN_proteo"/>
    <property type="match status" value="1"/>
</dbReference>
<keyword evidence="18" id="KW-1185">Reference proteome</keyword>
<dbReference type="PATRIC" id="fig|1122169.6.peg.145"/>
<dbReference type="PANTHER" id="PTHR46322:SF1">
    <property type="entry name" value="PUROMYCIN-SENSITIVE AMINOPEPTIDASE"/>
    <property type="match status" value="1"/>
</dbReference>
<dbReference type="GO" id="GO:0016285">
    <property type="term" value="F:alanyl aminopeptidase activity"/>
    <property type="evidence" value="ECO:0007669"/>
    <property type="project" value="UniProtKB-EC"/>
</dbReference>
<dbReference type="Pfam" id="PF11940">
    <property type="entry name" value="DUF3458"/>
    <property type="match status" value="1"/>
</dbReference>
<feature type="domain" description="Peptidase M1 alanyl aminopeptidase Ig-like fold" evidence="14">
    <location>
        <begin position="435"/>
        <end position="521"/>
    </location>
</feature>
<dbReference type="Proteomes" id="UP000054600">
    <property type="component" value="Unassembled WGS sequence"/>
</dbReference>
<dbReference type="Gene3D" id="3.30.2010.30">
    <property type="match status" value="1"/>
</dbReference>
<dbReference type="EC" id="3.4.11.2" evidence="4 12"/>
<dbReference type="Pfam" id="PF17432">
    <property type="entry name" value="DUF3458_C"/>
    <property type="match status" value="1"/>
</dbReference>
<dbReference type="GO" id="GO:0006508">
    <property type="term" value="P:proteolysis"/>
    <property type="evidence" value="ECO:0007669"/>
    <property type="project" value="UniProtKB-UniRule"/>
</dbReference>
<comment type="cofactor">
    <cofactor evidence="2">
        <name>Zn(2+)</name>
        <dbReference type="ChEBI" id="CHEBI:29105"/>
    </cofactor>
</comment>
<feature type="domain" description="Aminopeptidase N-like N-terminal" evidence="16">
    <location>
        <begin position="20"/>
        <end position="188"/>
    </location>
</feature>
<evidence type="ECO:0000256" key="11">
    <source>
        <dbReference type="ARBA" id="ARBA00023049"/>
    </source>
</evidence>
<comment type="similarity">
    <text evidence="3">Belongs to the peptidase M1 family.</text>
</comment>
<dbReference type="GO" id="GO:0008237">
    <property type="term" value="F:metallopeptidase activity"/>
    <property type="evidence" value="ECO:0007669"/>
    <property type="project" value="UniProtKB-UniRule"/>
</dbReference>
<dbReference type="InterPro" id="IPR012779">
    <property type="entry name" value="Peptidase_M1_pepN"/>
</dbReference>
<dbReference type="Pfam" id="PF17900">
    <property type="entry name" value="Peptidase_M1_N"/>
    <property type="match status" value="1"/>
</dbReference>
<dbReference type="Gene3D" id="1.25.50.10">
    <property type="entry name" value="Peptidase M1, alanyl aminopeptidase, C-terminal domain"/>
    <property type="match status" value="1"/>
</dbReference>
<organism evidence="17 18">
    <name type="scientific">Legionella shakespearei DSM 23087</name>
    <dbReference type="NCBI Taxonomy" id="1122169"/>
    <lineage>
        <taxon>Bacteria</taxon>
        <taxon>Pseudomonadati</taxon>
        <taxon>Pseudomonadota</taxon>
        <taxon>Gammaproteobacteria</taxon>
        <taxon>Legionellales</taxon>
        <taxon>Legionellaceae</taxon>
        <taxon>Legionella</taxon>
    </lineage>
</organism>
<evidence type="ECO:0000256" key="12">
    <source>
        <dbReference type="NCBIfam" id="TIGR02414"/>
    </source>
</evidence>
<accession>A0A0W0ZAR6</accession>
<dbReference type="InterPro" id="IPR035414">
    <property type="entry name" value="Peptidase_M1_pepN_Ig-like"/>
</dbReference>
<dbReference type="Gene3D" id="2.60.40.1840">
    <property type="match status" value="1"/>
</dbReference>
<dbReference type="InterPro" id="IPR045357">
    <property type="entry name" value="Aminopeptidase_N-like_N"/>
</dbReference>
<evidence type="ECO:0000256" key="3">
    <source>
        <dbReference type="ARBA" id="ARBA00010136"/>
    </source>
</evidence>
<dbReference type="InterPro" id="IPR024601">
    <property type="entry name" value="Peptidase_M1_pepN_C"/>
</dbReference>
<dbReference type="InterPro" id="IPR014782">
    <property type="entry name" value="Peptidase_M1_dom"/>
</dbReference>
<dbReference type="InterPro" id="IPR042097">
    <property type="entry name" value="Aminopeptidase_N-like_N_sf"/>
</dbReference>
<dbReference type="PANTHER" id="PTHR46322">
    <property type="entry name" value="PUROMYCIN-SENSITIVE AMINOPEPTIDASE"/>
    <property type="match status" value="1"/>
</dbReference>
<dbReference type="AlphaFoldDB" id="A0A0W0ZAR6"/>
<evidence type="ECO:0000256" key="4">
    <source>
        <dbReference type="ARBA" id="ARBA00012564"/>
    </source>
</evidence>
<sequence>MPKVYNLSDYKVCDYLMSHVALQIDVSEKPVQSKATLTMKPNPKANSRAVDMVLDGENMTLTSIAINGKTLTEDQYEVTPTSLILKNVPQDGPFTVETTTLLGENPDLFGLYETEGTILVKAETEGLRRVFYCNDRPDNLATYETTIIANEIEFPVLLSNGVETDKKILPGGLHSVTWTDDVPKPSYLFALVAGTLERSVAHFTTRSGRDLPIEFYVPPAVTPKCNFAKEVLQKAMAWDERTYNLECGLHKHMVAGVDKYASGASEPTGLNLFNTANLFATSAATTDLGMMRVLEVVAHEFFHYWSGDRVTIRDWFNLPVKEGLTTFRAAMFREELFGTDLVRLLDGKNLDPSAPRQSSYTAVRSLYTAAAYEKSADIFRMMMLTVGKELFYQAMNEFFVRHDGGAVTLEDLLDSLTHSTGINFQTFLPWFTESGIPELDISDEYNPKDQIYTLKVKVIDGKARPIPFVLGLLDAQGKDIRGDMVLMIDEPEMVFKFSHIESRPTPSLLRSFSAPVHLKYEYSREDLLRLIRHDSNIYNRCEAAKRLFRELVNDHCQGKPLQLSDDFFNTFRSILTDKSLNSWLQAEILTIPSEEELIEGVTKPDFEKITEGRTLIQSALAVKLKDDLFKRYNQLQTQGDVSKPEFTIFDIQDAGNRRLKALCNTYFKFTNPEQTAKFVQLKFADSLGHNMTDTVSSLNLLCDMNVPNANQLLDQYYDYWQSDASAVNYWFSLQASSHSAEVVNRVKSLMSHSSFDLSNPNNVYSLLRPFIKNPYGFHASSGEGYALIADVIIRLDKLNPPLAGNLTQSFINWDNYDNTRQQLMLEQLRRINLKATSADVRNIVKKGLDKAKEEPPLSSSIRVTLHGRSIPAEVKDNCADAKQELNLS</sequence>
<keyword evidence="9" id="KW-0378">Hydrolase</keyword>
<evidence type="ECO:0000256" key="6">
    <source>
        <dbReference type="ARBA" id="ARBA00022438"/>
    </source>
</evidence>
<evidence type="ECO:0000256" key="1">
    <source>
        <dbReference type="ARBA" id="ARBA00000098"/>
    </source>
</evidence>
<dbReference type="RefSeq" id="WP_018578712.1">
    <property type="nucleotide sequence ID" value="NZ_KB892437.1"/>
</dbReference>